<evidence type="ECO:0000313" key="2">
    <source>
        <dbReference type="Proteomes" id="UP000219338"/>
    </source>
</evidence>
<name>A0A284RQ27_ARMOS</name>
<dbReference type="AlphaFoldDB" id="A0A284RQ27"/>
<organism evidence="1 2">
    <name type="scientific">Armillaria ostoyae</name>
    <name type="common">Armillaria root rot fungus</name>
    <dbReference type="NCBI Taxonomy" id="47428"/>
    <lineage>
        <taxon>Eukaryota</taxon>
        <taxon>Fungi</taxon>
        <taxon>Dikarya</taxon>
        <taxon>Basidiomycota</taxon>
        <taxon>Agaricomycotina</taxon>
        <taxon>Agaricomycetes</taxon>
        <taxon>Agaricomycetidae</taxon>
        <taxon>Agaricales</taxon>
        <taxon>Marasmiineae</taxon>
        <taxon>Physalacriaceae</taxon>
        <taxon>Armillaria</taxon>
    </lineage>
</organism>
<evidence type="ECO:0000313" key="1">
    <source>
        <dbReference type="EMBL" id="SJL10854.1"/>
    </source>
</evidence>
<keyword evidence="2" id="KW-1185">Reference proteome</keyword>
<accession>A0A284RQ27</accession>
<reference evidence="2" key="1">
    <citation type="journal article" date="2017" name="Nat. Ecol. Evol.">
        <title>Genome expansion and lineage-specific genetic innovations in the forest pathogenic fungi Armillaria.</title>
        <authorList>
            <person name="Sipos G."/>
            <person name="Prasanna A.N."/>
            <person name="Walter M.C."/>
            <person name="O'Connor E."/>
            <person name="Balint B."/>
            <person name="Krizsan K."/>
            <person name="Kiss B."/>
            <person name="Hess J."/>
            <person name="Varga T."/>
            <person name="Slot J."/>
            <person name="Riley R."/>
            <person name="Boka B."/>
            <person name="Rigling D."/>
            <person name="Barry K."/>
            <person name="Lee J."/>
            <person name="Mihaltcheva S."/>
            <person name="LaButti K."/>
            <person name="Lipzen A."/>
            <person name="Waldron R."/>
            <person name="Moloney N.M."/>
            <person name="Sperisen C."/>
            <person name="Kredics L."/>
            <person name="Vagvoelgyi C."/>
            <person name="Patrignani A."/>
            <person name="Fitzpatrick D."/>
            <person name="Nagy I."/>
            <person name="Doyle S."/>
            <person name="Anderson J.B."/>
            <person name="Grigoriev I.V."/>
            <person name="Gueldener U."/>
            <person name="Muensterkoetter M."/>
            <person name="Nagy L.G."/>
        </authorList>
    </citation>
    <scope>NUCLEOTIDE SEQUENCE [LARGE SCALE GENOMIC DNA]</scope>
    <source>
        <strain evidence="2">C18/9</strain>
    </source>
</reference>
<protein>
    <submittedName>
        <fullName evidence="1">Uncharacterized protein</fullName>
    </submittedName>
</protein>
<dbReference type="Proteomes" id="UP000219338">
    <property type="component" value="Unassembled WGS sequence"/>
</dbReference>
<sequence length="105" mass="11849">MTIQFRETLSSPGAAFTLKNHIAQSSVVSTHCRKLLINGGCSDLDRLTQLKRKGQRTPAIQQYFRNQHDDVDNADMDLAERGLKKGSWAESDVRCVGRFERDVGR</sequence>
<proteinExistence type="predicted"/>
<dbReference type="EMBL" id="FUEG01000013">
    <property type="protein sequence ID" value="SJL10854.1"/>
    <property type="molecule type" value="Genomic_DNA"/>
</dbReference>
<gene>
    <name evidence="1" type="ORF">ARMOST_14249</name>
</gene>